<evidence type="ECO:0000256" key="4">
    <source>
        <dbReference type="ARBA" id="ARBA00022723"/>
    </source>
</evidence>
<dbReference type="Proteomes" id="UP000278143">
    <property type="component" value="Unassembled WGS sequence"/>
</dbReference>
<dbReference type="InterPro" id="IPR019774">
    <property type="entry name" value="Aromatic-AA_hydroxylase_C"/>
</dbReference>
<dbReference type="OrthoDB" id="983542at2759"/>
<organism evidence="11 12">
    <name type="scientific">Syncephalis pseudoplumigaleata</name>
    <dbReference type="NCBI Taxonomy" id="1712513"/>
    <lineage>
        <taxon>Eukaryota</taxon>
        <taxon>Fungi</taxon>
        <taxon>Fungi incertae sedis</taxon>
        <taxon>Zoopagomycota</taxon>
        <taxon>Zoopagomycotina</taxon>
        <taxon>Zoopagomycetes</taxon>
        <taxon>Zoopagales</taxon>
        <taxon>Piptocephalidaceae</taxon>
        <taxon>Syncephalis</taxon>
    </lineage>
</organism>
<dbReference type="PROSITE" id="PS51410">
    <property type="entry name" value="BH4_AAA_HYDROXYL_2"/>
    <property type="match status" value="1"/>
</dbReference>
<dbReference type="PANTHER" id="PTHR11473:SF24">
    <property type="entry name" value="PHENYLALANINE-4-HYDROXYLASE"/>
    <property type="match status" value="1"/>
</dbReference>
<name>A0A4P9Z509_9FUNG</name>
<evidence type="ECO:0000259" key="10">
    <source>
        <dbReference type="PROSITE" id="PS51410"/>
    </source>
</evidence>
<keyword evidence="5" id="KW-0560">Oxidoreductase</keyword>
<sequence length="449" mass="50385">MNRVDRAPTTPPPSPLPSSSAPTADANAKTQRLTLTFSVDSRIDQLTECLSALKPFDVSLARIESRPSLQNSHEQDIFVELLVDEADLIDAETLLNKKAKNTRILRKSTSSNGISLDALVSQVPVFPRCAADLDDLRDKVILDCEELEPDHPGVCDPAYRKRRREIATIAQHYLHGQPLPRIEYTPTEVETWWDLRAVYRKAKQLYATHACREFRENFAMLERCFGYSEDNIPQQADIAEFLKERTGFTMRPVMGLLTSRQFLNALAFRVFCATQYIRHHSTPFYSIEPDLCHELLGHVALLADPDYAAFCQEIGLASLGATDEEIEKLSALFMYTVEFGLCRDNGEIRAYGAGILASTAELEHCLSDKATQVPLDPHKAAVQKYPIVGFQPVYFVADSLADVQVKVREFIATLSRPFDLRYDPDTETVVPVRKSTARASHRAPIAPAM</sequence>
<evidence type="ECO:0000256" key="5">
    <source>
        <dbReference type="ARBA" id="ARBA00023002"/>
    </source>
</evidence>
<keyword evidence="6 8" id="KW-0408">Iron</keyword>
<feature type="region of interest" description="Disordered" evidence="9">
    <location>
        <begin position="1"/>
        <end position="27"/>
    </location>
</feature>
<evidence type="ECO:0000256" key="7">
    <source>
        <dbReference type="ARBA" id="ARBA00023033"/>
    </source>
</evidence>
<dbReference type="SUPFAM" id="SSF55021">
    <property type="entry name" value="ACT-like"/>
    <property type="match status" value="1"/>
</dbReference>
<dbReference type="InterPro" id="IPR001273">
    <property type="entry name" value="ArAA_hydroxylase"/>
</dbReference>
<evidence type="ECO:0000256" key="6">
    <source>
        <dbReference type="ARBA" id="ARBA00023004"/>
    </source>
</evidence>
<dbReference type="SUPFAM" id="SSF56534">
    <property type="entry name" value="Aromatic aminoacid monoxygenases, catalytic and oligomerization domains"/>
    <property type="match status" value="1"/>
</dbReference>
<keyword evidence="12" id="KW-1185">Reference proteome</keyword>
<feature type="domain" description="Biopterin-dependent aromatic amino acid hydroxylase family profile" evidence="10">
    <location>
        <begin position="111"/>
        <end position="449"/>
    </location>
</feature>
<feature type="binding site" evidence="8">
    <location>
        <position position="338"/>
    </location>
    <ligand>
        <name>Fe cation</name>
        <dbReference type="ChEBI" id="CHEBI:24875"/>
    </ligand>
</feature>
<dbReference type="PRINTS" id="PR00372">
    <property type="entry name" value="FYWHYDRXLASE"/>
</dbReference>
<dbReference type="GO" id="GO:0005506">
    <property type="term" value="F:iron ion binding"/>
    <property type="evidence" value="ECO:0007669"/>
    <property type="project" value="InterPro"/>
</dbReference>
<feature type="binding site" evidence="8">
    <location>
        <position position="298"/>
    </location>
    <ligand>
        <name>Fe cation</name>
        <dbReference type="ChEBI" id="CHEBI:24875"/>
    </ligand>
</feature>
<evidence type="ECO:0000256" key="2">
    <source>
        <dbReference type="ARBA" id="ARBA00009712"/>
    </source>
</evidence>
<dbReference type="EMBL" id="KZ989258">
    <property type="protein sequence ID" value="RKP27162.1"/>
    <property type="molecule type" value="Genomic_DNA"/>
</dbReference>
<proteinExistence type="inferred from homology"/>
<dbReference type="Gene3D" id="1.10.800.10">
    <property type="entry name" value="Aromatic amino acid hydroxylase"/>
    <property type="match status" value="1"/>
</dbReference>
<evidence type="ECO:0000256" key="9">
    <source>
        <dbReference type="SAM" id="MobiDB-lite"/>
    </source>
</evidence>
<evidence type="ECO:0000313" key="12">
    <source>
        <dbReference type="Proteomes" id="UP000278143"/>
    </source>
</evidence>
<dbReference type="PANTHER" id="PTHR11473">
    <property type="entry name" value="AROMATIC AMINO ACID HYDROXYLASE"/>
    <property type="match status" value="1"/>
</dbReference>
<dbReference type="EC" id="1.14.16.1" evidence="3"/>
<comment type="similarity">
    <text evidence="2">Belongs to the biopterin-dependent aromatic amino acid hydroxylase family.</text>
</comment>
<dbReference type="InterPro" id="IPR036951">
    <property type="entry name" value="ArAA_hydroxylase_sf"/>
</dbReference>
<dbReference type="InterPro" id="IPR045865">
    <property type="entry name" value="ACT-like_dom_sf"/>
</dbReference>
<accession>A0A4P9Z509</accession>
<gene>
    <name evidence="11" type="ORF">SYNPS1DRAFT_13107</name>
</gene>
<dbReference type="Pfam" id="PF00351">
    <property type="entry name" value="Biopterin_H"/>
    <property type="match status" value="1"/>
</dbReference>
<dbReference type="InterPro" id="IPR018301">
    <property type="entry name" value="ArAA_hydroxylase_Fe/CU_BS"/>
</dbReference>
<comment type="cofactor">
    <cofactor evidence="1 8">
        <name>Fe(2+)</name>
        <dbReference type="ChEBI" id="CHEBI:29033"/>
    </cofactor>
</comment>
<dbReference type="InterPro" id="IPR036329">
    <property type="entry name" value="Aro-AA_hydroxylase_C_sf"/>
</dbReference>
<evidence type="ECO:0000256" key="1">
    <source>
        <dbReference type="ARBA" id="ARBA00001954"/>
    </source>
</evidence>
<keyword evidence="4 8" id="KW-0479">Metal-binding</keyword>
<dbReference type="AlphaFoldDB" id="A0A4P9Z509"/>
<evidence type="ECO:0000256" key="8">
    <source>
        <dbReference type="PIRSR" id="PIRSR601273-2"/>
    </source>
</evidence>
<dbReference type="GO" id="GO:0004505">
    <property type="term" value="F:phenylalanine 4-monooxygenase activity"/>
    <property type="evidence" value="ECO:0007669"/>
    <property type="project" value="UniProtKB-EC"/>
</dbReference>
<protein>
    <recommendedName>
        <fullName evidence="3">phenylalanine 4-monooxygenase</fullName>
        <ecNumber evidence="3">1.14.16.1</ecNumber>
    </recommendedName>
</protein>
<keyword evidence="7" id="KW-0503">Monooxygenase</keyword>
<evidence type="ECO:0000313" key="11">
    <source>
        <dbReference type="EMBL" id="RKP27162.1"/>
    </source>
</evidence>
<feature type="binding site" evidence="8">
    <location>
        <position position="293"/>
    </location>
    <ligand>
        <name>Fe cation</name>
        <dbReference type="ChEBI" id="CHEBI:24875"/>
    </ligand>
</feature>
<evidence type="ECO:0000256" key="3">
    <source>
        <dbReference type="ARBA" id="ARBA00011995"/>
    </source>
</evidence>
<dbReference type="PROSITE" id="PS00367">
    <property type="entry name" value="BH4_AAA_HYDROXYL_1"/>
    <property type="match status" value="1"/>
</dbReference>
<reference evidence="12" key="1">
    <citation type="journal article" date="2018" name="Nat. Microbiol.">
        <title>Leveraging single-cell genomics to expand the fungal tree of life.</title>
        <authorList>
            <person name="Ahrendt S.R."/>
            <person name="Quandt C.A."/>
            <person name="Ciobanu D."/>
            <person name="Clum A."/>
            <person name="Salamov A."/>
            <person name="Andreopoulos B."/>
            <person name="Cheng J.F."/>
            <person name="Woyke T."/>
            <person name="Pelin A."/>
            <person name="Henrissat B."/>
            <person name="Reynolds N.K."/>
            <person name="Benny G.L."/>
            <person name="Smith M.E."/>
            <person name="James T.Y."/>
            <person name="Grigoriev I.V."/>
        </authorList>
    </citation>
    <scope>NUCLEOTIDE SEQUENCE [LARGE SCALE GENOMIC DNA]</scope>
    <source>
        <strain evidence="12">Benny S71-1</strain>
    </source>
</reference>